<dbReference type="InterPro" id="IPR036249">
    <property type="entry name" value="Thioredoxin-like_sf"/>
</dbReference>
<dbReference type="CDD" id="cd03011">
    <property type="entry name" value="TlpA_like_ScsD_MtbDsbE"/>
    <property type="match status" value="1"/>
</dbReference>
<dbReference type="InterPro" id="IPR013766">
    <property type="entry name" value="Thioredoxin_domain"/>
</dbReference>
<name>A0ABT0NA85_9GAMM</name>
<comment type="caution">
    <text evidence="4">The sequence shown here is derived from an EMBL/GenBank/DDBJ whole genome shotgun (WGS) entry which is preliminary data.</text>
</comment>
<dbReference type="EMBL" id="JAKIKT010000007">
    <property type="protein sequence ID" value="MCL2915334.1"/>
    <property type="molecule type" value="Genomic_DNA"/>
</dbReference>
<evidence type="ECO:0000256" key="1">
    <source>
        <dbReference type="ARBA" id="ARBA00023284"/>
    </source>
</evidence>
<keyword evidence="2" id="KW-1133">Transmembrane helix</keyword>
<keyword evidence="2" id="KW-0812">Transmembrane</keyword>
<dbReference type="InterPro" id="IPR050553">
    <property type="entry name" value="Thioredoxin_ResA/DsbE_sf"/>
</dbReference>
<reference evidence="4 5" key="1">
    <citation type="submission" date="2022-01" db="EMBL/GenBank/DDBJ databases">
        <title>Whole genome-based taxonomy of the Shewanellaceae.</title>
        <authorList>
            <person name="Martin-Rodriguez A.J."/>
        </authorList>
    </citation>
    <scope>NUCLEOTIDE SEQUENCE [LARGE SCALE GENOMIC DNA]</scope>
    <source>
        <strain evidence="4 5">DSM 21332</strain>
    </source>
</reference>
<dbReference type="Gene3D" id="3.40.30.10">
    <property type="entry name" value="Glutaredoxin"/>
    <property type="match status" value="1"/>
</dbReference>
<dbReference type="PANTHER" id="PTHR42852:SF17">
    <property type="entry name" value="THIOREDOXIN-LIKE PROTEIN HI_1115"/>
    <property type="match status" value="1"/>
</dbReference>
<dbReference type="Proteomes" id="UP001202831">
    <property type="component" value="Unassembled WGS sequence"/>
</dbReference>
<keyword evidence="5" id="KW-1185">Reference proteome</keyword>
<evidence type="ECO:0000313" key="5">
    <source>
        <dbReference type="Proteomes" id="UP001202831"/>
    </source>
</evidence>
<dbReference type="PROSITE" id="PS00194">
    <property type="entry name" value="THIOREDOXIN_1"/>
    <property type="match status" value="1"/>
</dbReference>
<evidence type="ECO:0000259" key="3">
    <source>
        <dbReference type="PROSITE" id="PS51352"/>
    </source>
</evidence>
<evidence type="ECO:0000256" key="2">
    <source>
        <dbReference type="SAM" id="Phobius"/>
    </source>
</evidence>
<dbReference type="InterPro" id="IPR000866">
    <property type="entry name" value="AhpC/TSA"/>
</dbReference>
<evidence type="ECO:0000313" key="4">
    <source>
        <dbReference type="EMBL" id="MCL2915334.1"/>
    </source>
</evidence>
<feature type="transmembrane region" description="Helical" evidence="2">
    <location>
        <begin position="21"/>
        <end position="37"/>
    </location>
</feature>
<protein>
    <submittedName>
        <fullName evidence="4">Protein disulfide oxidoreductase</fullName>
    </submittedName>
</protein>
<gene>
    <name evidence="4" type="ORF">L2725_16390</name>
</gene>
<keyword evidence="1" id="KW-0676">Redox-active center</keyword>
<dbReference type="Pfam" id="PF00578">
    <property type="entry name" value="AhpC-TSA"/>
    <property type="match status" value="1"/>
</dbReference>
<dbReference type="SUPFAM" id="SSF52833">
    <property type="entry name" value="Thioredoxin-like"/>
    <property type="match status" value="1"/>
</dbReference>
<proteinExistence type="predicted"/>
<dbReference type="PANTHER" id="PTHR42852">
    <property type="entry name" value="THIOL:DISULFIDE INTERCHANGE PROTEIN DSBE"/>
    <property type="match status" value="1"/>
</dbReference>
<organism evidence="4 5">
    <name type="scientific">Shewanella corallii</name>
    <dbReference type="NCBI Taxonomy" id="560080"/>
    <lineage>
        <taxon>Bacteria</taxon>
        <taxon>Pseudomonadati</taxon>
        <taxon>Pseudomonadota</taxon>
        <taxon>Gammaproteobacteria</taxon>
        <taxon>Alteromonadales</taxon>
        <taxon>Shewanellaceae</taxon>
        <taxon>Shewanella</taxon>
    </lineage>
</organism>
<accession>A0ABT0NA85</accession>
<feature type="domain" description="Thioredoxin" evidence="3">
    <location>
        <begin position="39"/>
        <end position="171"/>
    </location>
</feature>
<keyword evidence="2" id="KW-0472">Membrane</keyword>
<sequence length="171" mass="19240">MHESFFTRFRQRAFWLKLTRDLLIIAIVVYGVSLFLQRDMVSGAAPVLSGESLQGDTLTLHPHETTLVYFWGTWCPACKVTSPAVDALSQEYNVISVAVASGTRHEVLDYMQANHYNFPVILDDAAASNQWGASGLPAIYIVRDGEVKFKTRGVTSQWGLEWRLWLTELMG</sequence>
<dbReference type="PROSITE" id="PS51352">
    <property type="entry name" value="THIOREDOXIN_2"/>
    <property type="match status" value="1"/>
</dbReference>
<dbReference type="RefSeq" id="WP_249249921.1">
    <property type="nucleotide sequence ID" value="NZ_JAKIKT010000007.1"/>
</dbReference>
<dbReference type="InterPro" id="IPR017937">
    <property type="entry name" value="Thioredoxin_CS"/>
</dbReference>